<feature type="compositionally biased region" description="Basic and acidic residues" evidence="1">
    <location>
        <begin position="426"/>
        <end position="440"/>
    </location>
</feature>
<protein>
    <recommendedName>
        <fullName evidence="4">BTB domain-containing protein</fullName>
    </recommendedName>
</protein>
<evidence type="ECO:0000313" key="3">
    <source>
        <dbReference type="Proteomes" id="UP001162031"/>
    </source>
</evidence>
<gene>
    <name evidence="2" type="ORF">HBR001_LOCUS2262</name>
</gene>
<organism evidence="2 3">
    <name type="scientific">Hyaloperonospora brassicae</name>
    <name type="common">Brassica downy mildew</name>
    <name type="synonym">Peronospora brassicae</name>
    <dbReference type="NCBI Taxonomy" id="162125"/>
    <lineage>
        <taxon>Eukaryota</taxon>
        <taxon>Sar</taxon>
        <taxon>Stramenopiles</taxon>
        <taxon>Oomycota</taxon>
        <taxon>Peronosporomycetes</taxon>
        <taxon>Peronosporales</taxon>
        <taxon>Peronosporaceae</taxon>
        <taxon>Hyaloperonospora</taxon>
    </lineage>
</organism>
<dbReference type="Proteomes" id="UP001162031">
    <property type="component" value="Unassembled WGS sequence"/>
</dbReference>
<feature type="compositionally biased region" description="Basic and acidic residues" evidence="1">
    <location>
        <begin position="505"/>
        <end position="515"/>
    </location>
</feature>
<feature type="region of interest" description="Disordered" evidence="1">
    <location>
        <begin position="146"/>
        <end position="268"/>
    </location>
</feature>
<evidence type="ECO:0000256" key="1">
    <source>
        <dbReference type="SAM" id="MobiDB-lite"/>
    </source>
</evidence>
<accession>A0AAV0TFE9</accession>
<dbReference type="EMBL" id="CANTFL010000251">
    <property type="protein sequence ID" value="CAI5719802.1"/>
    <property type="molecule type" value="Genomic_DNA"/>
</dbReference>
<feature type="region of interest" description="Disordered" evidence="1">
    <location>
        <begin position="1"/>
        <end position="27"/>
    </location>
</feature>
<evidence type="ECO:0000313" key="2">
    <source>
        <dbReference type="EMBL" id="CAI5719802.1"/>
    </source>
</evidence>
<proteinExistence type="predicted"/>
<evidence type="ECO:0008006" key="4">
    <source>
        <dbReference type="Google" id="ProtNLM"/>
    </source>
</evidence>
<feature type="compositionally biased region" description="Basic and acidic residues" evidence="1">
    <location>
        <begin position="86"/>
        <end position="100"/>
    </location>
</feature>
<feature type="compositionally biased region" description="Polar residues" evidence="1">
    <location>
        <begin position="648"/>
        <end position="658"/>
    </location>
</feature>
<comment type="caution">
    <text evidence="2">The sequence shown here is derived from an EMBL/GenBank/DDBJ whole genome shotgun (WGS) entry which is preliminary data.</text>
</comment>
<feature type="compositionally biased region" description="Basic and acidic residues" evidence="1">
    <location>
        <begin position="385"/>
        <end position="411"/>
    </location>
</feature>
<sequence length="749" mass="81579">MSQQAKDMYTGMKKIFPGAHRPSSLSFSSRVSAVALDADLSCRSSSNSNSSSNSSSSSRHSSDAAHERLSLSALAMKKKKKKQKKKEKDEEKKEKGEEKKERRKAKTRPSSFSFSTWKKDRHELPRAVCESTPPVVMSLPYGATAATPRAKHTADDRDHAPARPSLTQTLHQAFSSASSRGRSNSSCSSTFFGSKKTPLNSEHGINGDEGQTRSCRGYKPNPRSLSSFLSSSTTTTTTTTTPSCAAPPPFELSAQLPPKLGGRSVSAGGARLSSCTRGRFQLQSSVKTSATAAGRTLNVCTGATAGGGNSHHLTSFGAVKTAPSTYQSSSSAISSLTARDESCGGGTGTGILDSIVYSPKKTTSRTKERGRSLSFLSSSRKKKQQEREEFNLEPTRDEQELYTKDGQEIVRPHAPTWDSDSDDDYENTKRPSRGLDRRSQSMDFMEQAPTHLIAKIWRKLPIQARLIGGRGNIDLDLQKDRTSFSRSSEARKFALAAEKAKAAELQRRSISEEKVPSPASSTEDVSSSRGTRRTRFSSKLTVVASDASDGAAGAYTAVESYDDVLVRVCKFAAHDQRPTTTKVQEFLERSMAFLHGSRTKHGNVVNISNGEIRMWRRLALHDWTLEEVTTTQAAAALGVKGKDVEAPSSCTSSSVTEGTDSDSDSQRSLGHRKLLSVAFHRSLSQKIVEEKPEGEGDDVEVLDVPSNMKFAKLCDVVNYCVNFGEVLFTPDEVSDLVRLEFIVEEDGWI</sequence>
<name>A0AAV0TFE9_HYABA</name>
<feature type="region of interest" description="Disordered" evidence="1">
    <location>
        <begin position="360"/>
        <end position="441"/>
    </location>
</feature>
<feature type="compositionally biased region" description="Basic and acidic residues" evidence="1">
    <location>
        <begin position="152"/>
        <end position="161"/>
    </location>
</feature>
<feature type="compositionally biased region" description="Low complexity" evidence="1">
    <location>
        <begin position="173"/>
        <end position="197"/>
    </location>
</feature>
<feature type="region of interest" description="Disordered" evidence="1">
    <location>
        <begin position="644"/>
        <end position="668"/>
    </location>
</feature>
<dbReference type="AlphaFoldDB" id="A0AAV0TFE9"/>
<feature type="compositionally biased region" description="Low complexity" evidence="1">
    <location>
        <begin position="224"/>
        <end position="241"/>
    </location>
</feature>
<feature type="compositionally biased region" description="Basic residues" evidence="1">
    <location>
        <begin position="76"/>
        <end position="85"/>
    </location>
</feature>
<feature type="region of interest" description="Disordered" evidence="1">
    <location>
        <begin position="505"/>
        <end position="532"/>
    </location>
</feature>
<keyword evidence="3" id="KW-1185">Reference proteome</keyword>
<reference evidence="2" key="1">
    <citation type="submission" date="2022-12" db="EMBL/GenBank/DDBJ databases">
        <authorList>
            <person name="Webb A."/>
        </authorList>
    </citation>
    <scope>NUCLEOTIDE SEQUENCE</scope>
    <source>
        <strain evidence="2">Hp1</strain>
    </source>
</reference>
<feature type="compositionally biased region" description="Basic and acidic residues" evidence="1">
    <location>
        <begin position="60"/>
        <end position="69"/>
    </location>
</feature>
<feature type="region of interest" description="Disordered" evidence="1">
    <location>
        <begin position="41"/>
        <end position="122"/>
    </location>
</feature>
<feature type="compositionally biased region" description="Low complexity" evidence="1">
    <location>
        <begin position="41"/>
        <end position="59"/>
    </location>
</feature>